<dbReference type="PROSITE" id="PS50802">
    <property type="entry name" value="OTU"/>
    <property type="match status" value="1"/>
</dbReference>
<comment type="catalytic activity">
    <reaction evidence="1">
        <text>Thiol-dependent hydrolysis of ester, thioester, amide, peptide and isopeptide bonds formed by the C-terminal Gly of ubiquitin (a 76-residue protein attached to proteins as an intracellular targeting signal).</text>
        <dbReference type="EC" id="3.4.19.12"/>
    </reaction>
</comment>
<dbReference type="Proteomes" id="UP000314294">
    <property type="component" value="Unassembled WGS sequence"/>
</dbReference>
<evidence type="ECO:0000256" key="6">
    <source>
        <dbReference type="SAM" id="MobiDB-lite"/>
    </source>
</evidence>
<dbReference type="GO" id="GO:0006508">
    <property type="term" value="P:proteolysis"/>
    <property type="evidence" value="ECO:0007669"/>
    <property type="project" value="UniProtKB-KW"/>
</dbReference>
<protein>
    <recommendedName>
        <fullName evidence="2">ubiquitinyl hydrolase 1</fullName>
        <ecNumber evidence="2">3.4.19.12</ecNumber>
    </recommendedName>
</protein>
<dbReference type="Pfam" id="PF20209">
    <property type="entry name" value="DUF6570"/>
    <property type="match status" value="1"/>
</dbReference>
<gene>
    <name evidence="8" type="primary">L96</name>
    <name evidence="8" type="ORF">EYF80_027001</name>
</gene>
<evidence type="ECO:0000256" key="3">
    <source>
        <dbReference type="ARBA" id="ARBA00022670"/>
    </source>
</evidence>
<dbReference type="SUPFAM" id="SSF54001">
    <property type="entry name" value="Cysteine proteinases"/>
    <property type="match status" value="1"/>
</dbReference>
<feature type="domain" description="OTU" evidence="7">
    <location>
        <begin position="145"/>
        <end position="284"/>
    </location>
</feature>
<evidence type="ECO:0000256" key="2">
    <source>
        <dbReference type="ARBA" id="ARBA00012759"/>
    </source>
</evidence>
<keyword evidence="5" id="KW-0788">Thiol protease</keyword>
<proteinExistence type="predicted"/>
<evidence type="ECO:0000313" key="9">
    <source>
        <dbReference type="Proteomes" id="UP000314294"/>
    </source>
</evidence>
<dbReference type="Pfam" id="PF14214">
    <property type="entry name" value="Helitron_like_N"/>
    <property type="match status" value="1"/>
</dbReference>
<keyword evidence="4" id="KW-0833">Ubl conjugation pathway</keyword>
<organism evidence="8 9">
    <name type="scientific">Liparis tanakae</name>
    <name type="common">Tanaka's snailfish</name>
    <dbReference type="NCBI Taxonomy" id="230148"/>
    <lineage>
        <taxon>Eukaryota</taxon>
        <taxon>Metazoa</taxon>
        <taxon>Chordata</taxon>
        <taxon>Craniata</taxon>
        <taxon>Vertebrata</taxon>
        <taxon>Euteleostomi</taxon>
        <taxon>Actinopterygii</taxon>
        <taxon>Neopterygii</taxon>
        <taxon>Teleostei</taxon>
        <taxon>Neoteleostei</taxon>
        <taxon>Acanthomorphata</taxon>
        <taxon>Eupercaria</taxon>
        <taxon>Perciformes</taxon>
        <taxon>Cottioidei</taxon>
        <taxon>Cottales</taxon>
        <taxon>Liparidae</taxon>
        <taxon>Liparis</taxon>
    </lineage>
</organism>
<dbReference type="EC" id="3.4.19.12" evidence="2"/>
<dbReference type="Gene3D" id="3.90.70.80">
    <property type="match status" value="1"/>
</dbReference>
<dbReference type="GO" id="GO:0016579">
    <property type="term" value="P:protein deubiquitination"/>
    <property type="evidence" value="ECO:0007669"/>
    <property type="project" value="TreeGrafter"/>
</dbReference>
<evidence type="ECO:0000256" key="1">
    <source>
        <dbReference type="ARBA" id="ARBA00000707"/>
    </source>
</evidence>
<dbReference type="EMBL" id="SRLO01000286">
    <property type="protein sequence ID" value="TNN62775.1"/>
    <property type="molecule type" value="Genomic_DNA"/>
</dbReference>
<evidence type="ECO:0000256" key="5">
    <source>
        <dbReference type="ARBA" id="ARBA00022807"/>
    </source>
</evidence>
<name>A0A4Z2HBX5_9TELE</name>
<evidence type="ECO:0000259" key="7">
    <source>
        <dbReference type="PROSITE" id="PS50802"/>
    </source>
</evidence>
<feature type="region of interest" description="Disordered" evidence="6">
    <location>
        <begin position="284"/>
        <end position="312"/>
    </location>
</feature>
<feature type="region of interest" description="Disordered" evidence="6">
    <location>
        <begin position="1"/>
        <end position="25"/>
    </location>
</feature>
<evidence type="ECO:0000256" key="4">
    <source>
        <dbReference type="ARBA" id="ARBA00022786"/>
    </source>
</evidence>
<keyword evidence="3" id="KW-0645">Protease</keyword>
<dbReference type="PANTHER" id="PTHR12419:SF11">
    <property type="entry name" value="OTU DOMAIN-CONTAINING PROTEIN DDB_G0284757"/>
    <property type="match status" value="1"/>
</dbReference>
<accession>A0A4Z2HBX5</accession>
<keyword evidence="5" id="KW-0378">Hydrolase</keyword>
<dbReference type="PANTHER" id="PTHR12419">
    <property type="entry name" value="OTU DOMAIN CONTAINING PROTEIN"/>
    <property type="match status" value="1"/>
</dbReference>
<dbReference type="CDD" id="cd22758">
    <property type="entry name" value="OTU_232R-like"/>
    <property type="match status" value="1"/>
</dbReference>
<sequence>MEDTERRRASERESTQRRREIDSRQRSECSVTTLLPRLPQDAEVVPLKLKRKLAYKGHYMHDYVRPKKIMTALNWLQHNNPLYKDVTICMDWESVWKEDEADLWEAMTHSDVGPPGATVQSPMTSSLVIPNNYRGLQRLARSRHLNIVNVPGDGNCFFHAVSASLRAAGVQSTSGAELRMQLVSFLEDSTPGTYAGFMPRSPRAITSGQESPGRTMSRYVSALRAGEWADDIAVQAIAEMLNIQVLNTITPDWMHDVHPTNAQSDNTITLGLIGEQHYVALENSTNEEETPNTPRGSQEAQQEDTESDQDNRLRGIQYDTLLQEEGSADKTYSVAPAENEKPRAFLLDELFEELANPSKYPHGRGGLSTKRPKTITPRKYFNQRLLDADGRFAKDIDYLLAAQYTVESKQIRDNLQISMRQTQGITYQNRPINAGFFKSSENVQAMIRTDTAFRFLKNVRGSPAYWKTTLLDLLAMVRQLGTPTWFLTISSGHAVARSHPEHRQAVRDHSQ</sequence>
<dbReference type="InterPro" id="IPR025476">
    <property type="entry name" value="Helitron_helicase-like"/>
</dbReference>
<dbReference type="GO" id="GO:0004843">
    <property type="term" value="F:cysteine-type deubiquitinase activity"/>
    <property type="evidence" value="ECO:0007669"/>
    <property type="project" value="UniProtKB-EC"/>
</dbReference>
<dbReference type="AlphaFoldDB" id="A0A4Z2HBX5"/>
<comment type="caution">
    <text evidence="8">The sequence shown here is derived from an EMBL/GenBank/DDBJ whole genome shotgun (WGS) entry which is preliminary data.</text>
</comment>
<dbReference type="OrthoDB" id="10043662at2759"/>
<keyword evidence="9" id="KW-1185">Reference proteome</keyword>
<dbReference type="InterPro" id="IPR003323">
    <property type="entry name" value="OTU_dom"/>
</dbReference>
<evidence type="ECO:0000313" key="8">
    <source>
        <dbReference type="EMBL" id="TNN62775.1"/>
    </source>
</evidence>
<dbReference type="InterPro" id="IPR050704">
    <property type="entry name" value="Peptidase_C85-like"/>
</dbReference>
<dbReference type="InterPro" id="IPR038765">
    <property type="entry name" value="Papain-like_cys_pep_sf"/>
</dbReference>
<reference evidence="8 9" key="1">
    <citation type="submission" date="2019-03" db="EMBL/GenBank/DDBJ databases">
        <title>First draft genome of Liparis tanakae, snailfish: a comprehensive survey of snailfish specific genes.</title>
        <authorList>
            <person name="Kim W."/>
            <person name="Song I."/>
            <person name="Jeong J.-H."/>
            <person name="Kim D."/>
            <person name="Kim S."/>
            <person name="Ryu S."/>
            <person name="Song J.Y."/>
            <person name="Lee S.K."/>
        </authorList>
    </citation>
    <scope>NUCLEOTIDE SEQUENCE [LARGE SCALE GENOMIC DNA]</scope>
    <source>
        <tissue evidence="8">Muscle</tissue>
    </source>
</reference>
<dbReference type="InterPro" id="IPR046700">
    <property type="entry name" value="DUF6570"/>
</dbReference>